<evidence type="ECO:0008006" key="4">
    <source>
        <dbReference type="Google" id="ProtNLM"/>
    </source>
</evidence>
<sequence length="68" mass="7411">MKKITIGLATVFTLAAFTVVGTNHEKFPESIDAPTINHEKFPESIGTPTTDHEKFPESIGTPSEQVNL</sequence>
<dbReference type="AlphaFoldDB" id="A0A4U1MJQ3"/>
<dbReference type="EMBL" id="SWFM01000002">
    <property type="protein sequence ID" value="TKD70961.1"/>
    <property type="molecule type" value="Genomic_DNA"/>
</dbReference>
<proteinExistence type="predicted"/>
<evidence type="ECO:0000313" key="2">
    <source>
        <dbReference type="EMBL" id="TKD70961.1"/>
    </source>
</evidence>
<comment type="caution">
    <text evidence="2">The sequence shown here is derived from an EMBL/GenBank/DDBJ whole genome shotgun (WGS) entry which is preliminary data.</text>
</comment>
<reference evidence="2 3" key="1">
    <citation type="submission" date="2019-04" db="EMBL/GenBank/DDBJ databases">
        <title>Genome sequence of Bacillus hwajinpoensis strain Y2.</title>
        <authorList>
            <person name="Fair J.L."/>
            <person name="Maclea K.S."/>
        </authorList>
    </citation>
    <scope>NUCLEOTIDE SEQUENCE [LARGE SCALE GENOMIC DNA]</scope>
    <source>
        <strain evidence="2 3">Y2</strain>
    </source>
</reference>
<protein>
    <recommendedName>
        <fullName evidence="4">Phr family secreted Rap phosphatase inhibitor</fullName>
    </recommendedName>
</protein>
<dbReference type="RefSeq" id="WP_136947035.1">
    <property type="nucleotide sequence ID" value="NZ_SWFM01000002.1"/>
</dbReference>
<feature type="region of interest" description="Disordered" evidence="1">
    <location>
        <begin position="28"/>
        <end position="68"/>
    </location>
</feature>
<evidence type="ECO:0000256" key="1">
    <source>
        <dbReference type="SAM" id="MobiDB-lite"/>
    </source>
</evidence>
<accession>A0A4U1MJQ3</accession>
<organism evidence="2 3">
    <name type="scientific">Guptibacillus hwajinpoensis</name>
    <dbReference type="NCBI Taxonomy" id="208199"/>
    <lineage>
        <taxon>Bacteria</taxon>
        <taxon>Bacillati</taxon>
        <taxon>Bacillota</taxon>
        <taxon>Bacilli</taxon>
        <taxon>Bacillales</taxon>
        <taxon>Guptibacillaceae</taxon>
        <taxon>Guptibacillus</taxon>
    </lineage>
</organism>
<gene>
    <name evidence="2" type="ORF">FBF83_10180</name>
</gene>
<dbReference type="Proteomes" id="UP000310541">
    <property type="component" value="Unassembled WGS sequence"/>
</dbReference>
<evidence type="ECO:0000313" key="3">
    <source>
        <dbReference type="Proteomes" id="UP000310541"/>
    </source>
</evidence>
<name>A0A4U1MJQ3_9BACL</name>